<evidence type="ECO:0000256" key="1">
    <source>
        <dbReference type="PROSITE-ProRule" id="PRU00176"/>
    </source>
</evidence>
<dbReference type="Pfam" id="PF00076">
    <property type="entry name" value="RRM_1"/>
    <property type="match status" value="1"/>
</dbReference>
<accession>A0A9Q0JQL2</accession>
<dbReference type="SUPFAM" id="SSF54928">
    <property type="entry name" value="RNA-binding domain, RBD"/>
    <property type="match status" value="1"/>
</dbReference>
<dbReference type="Proteomes" id="UP001141552">
    <property type="component" value="Unassembled WGS sequence"/>
</dbReference>
<organism evidence="3 4">
    <name type="scientific">Turnera subulata</name>
    <dbReference type="NCBI Taxonomy" id="218843"/>
    <lineage>
        <taxon>Eukaryota</taxon>
        <taxon>Viridiplantae</taxon>
        <taxon>Streptophyta</taxon>
        <taxon>Embryophyta</taxon>
        <taxon>Tracheophyta</taxon>
        <taxon>Spermatophyta</taxon>
        <taxon>Magnoliopsida</taxon>
        <taxon>eudicotyledons</taxon>
        <taxon>Gunneridae</taxon>
        <taxon>Pentapetalae</taxon>
        <taxon>rosids</taxon>
        <taxon>fabids</taxon>
        <taxon>Malpighiales</taxon>
        <taxon>Passifloraceae</taxon>
        <taxon>Turnera</taxon>
    </lineage>
</organism>
<reference evidence="3" key="1">
    <citation type="submission" date="2022-02" db="EMBL/GenBank/DDBJ databases">
        <authorList>
            <person name="Henning P.M."/>
            <person name="McCubbin A.G."/>
            <person name="Shore J.S."/>
        </authorList>
    </citation>
    <scope>NUCLEOTIDE SEQUENCE</scope>
    <source>
        <strain evidence="3">F60SS</strain>
        <tissue evidence="3">Leaves</tissue>
    </source>
</reference>
<comment type="caution">
    <text evidence="3">The sequence shown here is derived from an EMBL/GenBank/DDBJ whole genome shotgun (WGS) entry which is preliminary data.</text>
</comment>
<keyword evidence="1" id="KW-0694">RNA-binding</keyword>
<proteinExistence type="predicted"/>
<dbReference type="Gene3D" id="3.30.70.330">
    <property type="match status" value="1"/>
</dbReference>
<dbReference type="InterPro" id="IPR035979">
    <property type="entry name" value="RBD_domain_sf"/>
</dbReference>
<dbReference type="AlphaFoldDB" id="A0A9Q0JQL2"/>
<dbReference type="CDD" id="cd00590">
    <property type="entry name" value="RRM_SF"/>
    <property type="match status" value="1"/>
</dbReference>
<gene>
    <name evidence="3" type="ORF">Tsubulata_031475</name>
</gene>
<dbReference type="OrthoDB" id="360390at2759"/>
<dbReference type="GO" id="GO:0003723">
    <property type="term" value="F:RNA binding"/>
    <property type="evidence" value="ECO:0007669"/>
    <property type="project" value="UniProtKB-UniRule"/>
</dbReference>
<evidence type="ECO:0000313" key="3">
    <source>
        <dbReference type="EMBL" id="KAJ4849180.1"/>
    </source>
</evidence>
<keyword evidence="4" id="KW-1185">Reference proteome</keyword>
<feature type="domain" description="RRM" evidence="2">
    <location>
        <begin position="88"/>
        <end position="165"/>
    </location>
</feature>
<evidence type="ECO:0000259" key="2">
    <source>
        <dbReference type="PROSITE" id="PS50102"/>
    </source>
</evidence>
<protein>
    <recommendedName>
        <fullName evidence="2">RRM domain-containing protein</fullName>
    </recommendedName>
</protein>
<dbReference type="SMART" id="SM00360">
    <property type="entry name" value="RRM"/>
    <property type="match status" value="1"/>
</dbReference>
<name>A0A9Q0JQL2_9ROSI</name>
<dbReference type="EMBL" id="JAKUCV010000679">
    <property type="protein sequence ID" value="KAJ4849180.1"/>
    <property type="molecule type" value="Genomic_DNA"/>
</dbReference>
<dbReference type="InterPro" id="IPR012677">
    <property type="entry name" value="Nucleotide-bd_a/b_plait_sf"/>
</dbReference>
<reference evidence="3" key="2">
    <citation type="journal article" date="2023" name="Plants (Basel)">
        <title>Annotation of the Turnera subulata (Passifloraceae) Draft Genome Reveals the S-Locus Evolved after the Divergence of Turneroideae from Passifloroideae in a Stepwise Manner.</title>
        <authorList>
            <person name="Henning P.M."/>
            <person name="Roalson E.H."/>
            <person name="Mir W."/>
            <person name="McCubbin A.G."/>
            <person name="Shore J.S."/>
        </authorList>
    </citation>
    <scope>NUCLEOTIDE SEQUENCE</scope>
    <source>
        <strain evidence="3">F60SS</strain>
    </source>
</reference>
<sequence length="261" mass="29187">MVNYLTQHPGRQPPLPHLQNTTQIPPLYSFAPTSNTNPVNHPHLYVSQTQKTPAQANIKTEARELSKMHFSKWSRKHIEVTTECNQLFSVYVENIPQRWTPIEVHLLMNRHAEVMDVFLPQKKSKAGKFFGFIQFRNNVDHSYVLECINSMFVDGVHLSASIAKSRIPNKVTNGKPGRSARPPRTILDLGPPPSIGNHSFAEALRTPHPQVAVSSAQNTNKSQTMFVSKAGASDWFGCCALGVLKTPMPFKNLVALFPANE</sequence>
<dbReference type="InterPro" id="IPR000504">
    <property type="entry name" value="RRM_dom"/>
</dbReference>
<dbReference type="PROSITE" id="PS50102">
    <property type="entry name" value="RRM"/>
    <property type="match status" value="1"/>
</dbReference>
<evidence type="ECO:0000313" key="4">
    <source>
        <dbReference type="Proteomes" id="UP001141552"/>
    </source>
</evidence>